<dbReference type="OrthoDB" id="2564812at2759"/>
<dbReference type="EMBL" id="GL629997">
    <property type="protein sequence ID" value="EFW99223.1"/>
    <property type="molecule type" value="Genomic_DNA"/>
</dbReference>
<evidence type="ECO:0000313" key="4">
    <source>
        <dbReference type="Proteomes" id="UP000007796"/>
    </source>
</evidence>
<protein>
    <submittedName>
        <fullName evidence="3">C6 zinc finger domain containing protein</fullName>
    </submittedName>
</protein>
<feature type="compositionally biased region" description="Low complexity" evidence="1">
    <location>
        <begin position="117"/>
        <end position="141"/>
    </location>
</feature>
<organism evidence="4">
    <name type="scientific">Grosmannia clavigera (strain kw1407 / UAMH 11150)</name>
    <name type="common">Blue stain fungus</name>
    <name type="synonym">Graphiocladiella clavigera</name>
    <dbReference type="NCBI Taxonomy" id="655863"/>
    <lineage>
        <taxon>Eukaryota</taxon>
        <taxon>Fungi</taxon>
        <taxon>Dikarya</taxon>
        <taxon>Ascomycota</taxon>
        <taxon>Pezizomycotina</taxon>
        <taxon>Sordariomycetes</taxon>
        <taxon>Sordariomycetidae</taxon>
        <taxon>Ophiostomatales</taxon>
        <taxon>Ophiostomataceae</taxon>
        <taxon>Leptographium</taxon>
    </lineage>
</organism>
<dbReference type="RefSeq" id="XP_014168706.1">
    <property type="nucleotide sequence ID" value="XM_014313231.1"/>
</dbReference>
<evidence type="ECO:0000259" key="2">
    <source>
        <dbReference type="Pfam" id="PF24855"/>
    </source>
</evidence>
<keyword evidence="4" id="KW-1185">Reference proteome</keyword>
<proteinExistence type="predicted"/>
<gene>
    <name evidence="3" type="ORF">CMQ_5644</name>
</gene>
<dbReference type="PANTHER" id="PTHR39460:SF1">
    <property type="entry name" value="C6 TRANSCRIPTION FACTOR"/>
    <property type="match status" value="1"/>
</dbReference>
<feature type="domain" description="DUF7729" evidence="2">
    <location>
        <begin position="147"/>
        <end position="333"/>
    </location>
</feature>
<dbReference type="HOGENOM" id="CLU_042319_0_0_1"/>
<feature type="region of interest" description="Disordered" evidence="1">
    <location>
        <begin position="114"/>
        <end position="141"/>
    </location>
</feature>
<evidence type="ECO:0000313" key="3">
    <source>
        <dbReference type="EMBL" id="EFW99223.1"/>
    </source>
</evidence>
<dbReference type="eggNOG" id="ENOG502S3AD">
    <property type="taxonomic scope" value="Eukaryota"/>
</dbReference>
<dbReference type="PANTHER" id="PTHR39460">
    <property type="entry name" value="EXPRESSED PROTEIN"/>
    <property type="match status" value="1"/>
</dbReference>
<dbReference type="Proteomes" id="UP000007796">
    <property type="component" value="Unassembled WGS sequence"/>
</dbReference>
<dbReference type="AlphaFoldDB" id="F0XST4"/>
<name>F0XST4_GROCL</name>
<sequence length="336" mass="36034">MGSTAPPAAASISCMPIPQRTMTCSAPTKRNFRVLLRPLNIIVLSLILAVLLPVAAANTADPIPLASNSNFKPTATLSPGTTETFIRDNRVPVKQNGRWVYLSDGKVDDLRRRVDTATDSSTSAKTTTTKTTSKKTTSTSTASSSALPEFFDSSLASNYSSSGNCPTFIKSFISNSTFTKCYPFSLLLEGSTSFFNAEKSLVSITQVLDASCAANVTFCANYLDNLATDLISSDNCGDDYNLGNSVVHEAYLGMQSYQVLYSATCLKDSASSQYCFANAITNLTTTANAYFYYLPLNISLPGSSMPSCNTCLKNTMAVFRAASIDRNQPIANTLWG</sequence>
<evidence type="ECO:0000256" key="1">
    <source>
        <dbReference type="SAM" id="MobiDB-lite"/>
    </source>
</evidence>
<reference evidence="3 4" key="1">
    <citation type="journal article" date="2011" name="Proc. Natl. Acad. Sci. U.S.A.">
        <title>Genome and transcriptome analyses of the mountain pine beetle-fungal symbiont Grosmannia clavigera, a lodgepole pine pathogen.</title>
        <authorList>
            <person name="DiGuistini S."/>
            <person name="Wang Y."/>
            <person name="Liao N.Y."/>
            <person name="Taylor G."/>
            <person name="Tanguay P."/>
            <person name="Feau N."/>
            <person name="Henrissat B."/>
            <person name="Chan S.K."/>
            <person name="Hesse-Orce U."/>
            <person name="Alamouti S.M."/>
            <person name="Tsui C.K.M."/>
            <person name="Docking R.T."/>
            <person name="Levasseur A."/>
            <person name="Haridas S."/>
            <person name="Robertson G."/>
            <person name="Birol I."/>
            <person name="Holt R.A."/>
            <person name="Marra M.A."/>
            <person name="Hamelin R.C."/>
            <person name="Hirst M."/>
            <person name="Jones S.J.M."/>
            <person name="Bohlmann J."/>
            <person name="Breuil C."/>
        </authorList>
    </citation>
    <scope>NUCLEOTIDE SEQUENCE [LARGE SCALE GENOMIC DNA]</scope>
    <source>
        <strain evidence="4">kw1407 / UAMH 11150</strain>
    </source>
</reference>
<dbReference type="Pfam" id="PF24855">
    <property type="entry name" value="DUF7729"/>
    <property type="match status" value="1"/>
</dbReference>
<accession>F0XST4</accession>
<dbReference type="GeneID" id="25978989"/>
<dbReference type="InterPro" id="IPR056146">
    <property type="entry name" value="DUF7729"/>
</dbReference>
<dbReference type="InParanoid" id="F0XST4"/>